<gene>
    <name evidence="2" type="ORF">CYMTET_37652</name>
</gene>
<sequence>MRVNSPCSVLLLGPVAFSNALTAFTPYLYAPIYYAANYDPSLYSYAEIFGINSRWYSTSNVGERSLLPRTVCVGLTHSRCVQQGVGNATLPGGHVFLWTRDSVTYVVHGCERDGYCHCAWLQTLDEFTAYRGDAATGALTQRDHATGAYTTATVEQASHFGFGGFTDDVLEYYVTSTHGSHVTDNGYSEDASESANVLLKHRADFPYWLYAPEGSCVSVCQLLRGARCGRELDLLTLTSDDGFVVGVPPLFLRMGCVGGGSGDSCSTDVHHMQAYPLEAATATLLVAYGSMVQRSLIATNETFVYYIQRMLDSARGVADGTITAEAGARATFQNIVGGTSQFGTFLTSYLFSRSQLLLYCRDVLVAFMQYIRALVLVLYPEGNNDFFTFQRDTMALVSMIEDVCNMFGSAVMRLLSDLINVFYMLFKSVIDALTGQENADDWKNVGHAIMTFLREYGAVLKTVLYRIVFESPLGKIINAIINGTCEAVIMLQTFAYDYTVVVCAILQFNFGGEYSKCHQQLKCHAPDDGDNKFYRPMEASMCETRDLDGVFKVYRTDELPVIDGNAYEPAWMTECSVCWATSEAMCLETKTGVGNANNVRGRVWDMYGEGTHAAMDSLQLCGRHTREDTCEAEVTGLYKIAMCYWDEGYEACLGRRTVKDEYFGTPCLCEMCAAGGHCGGSGYCTCGAPPYLTLGLECAPSYVRVVDAGVTTFERAPGVPGEGCGECPSRGVRDLASTGSARDAVCYVRQAEMCTREYRSRVGEGLAMQSVSDCLAALRVMGPFPCASHCDKSVTNEDNLLFAGAVVDLRASGNLDLFENAKLTTSEVPVTTLCTCDLNLLAILQEATRAGEDDATNDVTHDAETGVARKVDAPPPPPAGSTSARRLLVDDDATDGIEFTASAIRHARRTLVAGSPCVTHRDCHTRADAVCQNHMTYNNTVTLCAGCARSVMAGGPASRRCDAVYKVCVCGAPNQADDLAPTSAVFGAPQESRFQYVMDAQLWPGDTQCDHLMRALSTRPPPTTLRGLDDVEASLAWHCVRMRFYGMELASALDMPSLPADVFYNTMRPIDLARSVAWGVYLMTFSLPENATLPAEVALYDAHGLDAEMIVRVRTGLVDPMRAMWHGEVAHLKNFTFAVPDGAISVTALGAMNGSVEVITGALNLTRAIHEHVASKHPRISEFDFTAAFNTAHSAIAAGIRAVHSRWFNRSRVYGDADYAHFFKKQYPLVGAHPLKAMPGAVQSRVTGDLAVATHGPDRHAPASRRLTQYLNSTSGTGTLYSHSRTADCAITNRVMDGVGDVVTYASRYYGVQDDLTESKRNHTFQHSVCALLRAANFLPLPTAATRLARSCHTDPTGNLRALDGRSPYQLAVAELKHASTWVDTALSGNSENRVIEDLTRTTVRGVKARDAERCDEQTATRMILCYGESLLRNFFPTFAFDTDVTDFFVNNLFQQNNDSTADDDVRSINNLSFYDTDFIGVYYVNDLGIGLHSEHLAQTDAVRFHMRDVRRPLGNWPSDTAVQTNEWARWYARWAEEGYADVAGVSTVVVQDRNDRTYVDFNFYPYRQIEPNQTYWANDLAARGGFVPAQIFAAACELRDNDPTAKFDERTLCNRTYYGADALGAWASLGYGSRSSGYWFKDEVDFTGDLRNSARYRRLAQLVANLDYPDPPHRLRHDSADSTILRYDDYASDYYESASVRSRAYVCTCPDRYSSTVADQDRCLAERSCAAVRANATHAFVYDHGVWWDCRGARALFPSDEWHRRACHPVYHRNIDTLASNRPFRAVHAAERSDRSAGTCEQRGILDCGRRRFDWPILPTAMFNALIGVAIGAPVIYVGGSSSAPYVATVDALLVVHATLQTTYEWQLDCYPALPTCLMDDIATDVETYLLPDHIAWPETWAKRDPVSGRLHDNIDCASDPYGFVDGLRNAVYIWEREHPDSLESFRTRKSTRWIAKIFTSYAHYYDGLHDMNERARHRMDACHDRTVLNYVPAGMLVGGLVVATAYAIVAGLLLTVNFMAVYSELRQVMEYALIVNENRVYARTLQDAQRDVEFKMD</sequence>
<keyword evidence="1" id="KW-1133">Transmembrane helix</keyword>
<accession>A0AAE0F5S2</accession>
<feature type="transmembrane region" description="Helical" evidence="1">
    <location>
        <begin position="1997"/>
        <end position="2024"/>
    </location>
</feature>
<evidence type="ECO:0000256" key="1">
    <source>
        <dbReference type="SAM" id="Phobius"/>
    </source>
</evidence>
<keyword evidence="1" id="KW-0472">Membrane</keyword>
<organism evidence="2 3">
    <name type="scientific">Cymbomonas tetramitiformis</name>
    <dbReference type="NCBI Taxonomy" id="36881"/>
    <lineage>
        <taxon>Eukaryota</taxon>
        <taxon>Viridiplantae</taxon>
        <taxon>Chlorophyta</taxon>
        <taxon>Pyramimonadophyceae</taxon>
        <taxon>Pyramimonadales</taxon>
        <taxon>Pyramimonadaceae</taxon>
        <taxon>Cymbomonas</taxon>
    </lineage>
</organism>
<keyword evidence="3" id="KW-1185">Reference proteome</keyword>
<protein>
    <submittedName>
        <fullName evidence="2">Uncharacterized protein</fullName>
    </submittedName>
</protein>
<comment type="caution">
    <text evidence="2">The sequence shown here is derived from an EMBL/GenBank/DDBJ whole genome shotgun (WGS) entry which is preliminary data.</text>
</comment>
<dbReference type="EMBL" id="LGRX02025013">
    <property type="protein sequence ID" value="KAK3253086.1"/>
    <property type="molecule type" value="Genomic_DNA"/>
</dbReference>
<evidence type="ECO:0000313" key="2">
    <source>
        <dbReference type="EMBL" id="KAK3253086.1"/>
    </source>
</evidence>
<evidence type="ECO:0000313" key="3">
    <source>
        <dbReference type="Proteomes" id="UP001190700"/>
    </source>
</evidence>
<name>A0AAE0F5S2_9CHLO</name>
<keyword evidence="1" id="KW-0812">Transmembrane</keyword>
<reference evidence="2 3" key="1">
    <citation type="journal article" date="2015" name="Genome Biol. Evol.">
        <title>Comparative Genomics of a Bacterivorous Green Alga Reveals Evolutionary Causalities and Consequences of Phago-Mixotrophic Mode of Nutrition.</title>
        <authorList>
            <person name="Burns J.A."/>
            <person name="Paasch A."/>
            <person name="Narechania A."/>
            <person name="Kim E."/>
        </authorList>
    </citation>
    <scope>NUCLEOTIDE SEQUENCE [LARGE SCALE GENOMIC DNA]</scope>
    <source>
        <strain evidence="2 3">PLY_AMNH</strain>
    </source>
</reference>
<proteinExistence type="predicted"/>
<dbReference type="Proteomes" id="UP001190700">
    <property type="component" value="Unassembled WGS sequence"/>
</dbReference>